<evidence type="ECO:0000313" key="2">
    <source>
        <dbReference type="EMBL" id="EFA84404.1"/>
    </source>
</evidence>
<feature type="compositionally biased region" description="Low complexity" evidence="1">
    <location>
        <begin position="46"/>
        <end position="55"/>
    </location>
</feature>
<comment type="caution">
    <text evidence="2">The sequence shown here is derived from an EMBL/GenBank/DDBJ whole genome shotgun (WGS) entry which is preliminary data.</text>
</comment>
<feature type="compositionally biased region" description="Low complexity" evidence="1">
    <location>
        <begin position="83"/>
        <end position="97"/>
    </location>
</feature>
<organism evidence="2 3">
    <name type="scientific">Heterostelium pallidum (strain ATCC 26659 / Pp 5 / PN500)</name>
    <name type="common">Cellular slime mold</name>
    <name type="synonym">Polysphondylium pallidum</name>
    <dbReference type="NCBI Taxonomy" id="670386"/>
    <lineage>
        <taxon>Eukaryota</taxon>
        <taxon>Amoebozoa</taxon>
        <taxon>Evosea</taxon>
        <taxon>Eumycetozoa</taxon>
        <taxon>Dictyostelia</taxon>
        <taxon>Acytosteliales</taxon>
        <taxon>Acytosteliaceae</taxon>
        <taxon>Heterostelium</taxon>
    </lineage>
</organism>
<reference evidence="2 3" key="1">
    <citation type="journal article" date="2011" name="Genome Res.">
        <title>Phylogeny-wide analysis of social amoeba genomes highlights ancient origins for complex intercellular communication.</title>
        <authorList>
            <person name="Heidel A.J."/>
            <person name="Lawal H.M."/>
            <person name="Felder M."/>
            <person name="Schilde C."/>
            <person name="Helps N.R."/>
            <person name="Tunggal B."/>
            <person name="Rivero F."/>
            <person name="John U."/>
            <person name="Schleicher M."/>
            <person name="Eichinger L."/>
            <person name="Platzer M."/>
            <person name="Noegel A.A."/>
            <person name="Schaap P."/>
            <person name="Gloeckner G."/>
        </authorList>
    </citation>
    <scope>NUCLEOTIDE SEQUENCE [LARGE SCALE GENOMIC DNA]</scope>
    <source>
        <strain evidence="3">ATCC 26659 / Pp 5 / PN500</strain>
    </source>
</reference>
<dbReference type="Proteomes" id="UP000001396">
    <property type="component" value="Unassembled WGS sequence"/>
</dbReference>
<accession>D3B506</accession>
<feature type="region of interest" description="Disordered" evidence="1">
    <location>
        <begin position="120"/>
        <end position="180"/>
    </location>
</feature>
<gene>
    <name evidence="2" type="ORF">PPL_03482</name>
</gene>
<name>D3B506_HETP5</name>
<keyword evidence="3" id="KW-1185">Reference proteome</keyword>
<dbReference type="RefSeq" id="XP_020436518.1">
    <property type="nucleotide sequence ID" value="XM_020574446.1"/>
</dbReference>
<dbReference type="GeneID" id="31359002"/>
<sequence length="231" mass="25054">MKEFIVINRIETFIGEWLDSEQVDYGEKIRFSVQIQESLLTASLKNNNNNNNNSNYANGGGIVNSPLKNVQNSLNGSGGGGVSLRSSNSSNNQNGSNTNTDPVVESRINKLNKFFGEMIHPSQLGSSTDSSPSVVSTSPNPPTSTTSTTLATPPPAATTTTTTTNNKYNNNNNNTHDTSTTAKTKTITCTNIISRRINITQFSFINLAQPLIHHHPPITRLPLTKHGERVQ</sequence>
<feature type="region of interest" description="Disordered" evidence="1">
    <location>
        <begin position="46"/>
        <end position="104"/>
    </location>
</feature>
<dbReference type="InParanoid" id="D3B506"/>
<feature type="compositionally biased region" description="Low complexity" evidence="1">
    <location>
        <begin position="126"/>
        <end position="180"/>
    </location>
</feature>
<proteinExistence type="predicted"/>
<protein>
    <submittedName>
        <fullName evidence="2">Uncharacterized protein</fullName>
    </submittedName>
</protein>
<evidence type="ECO:0000256" key="1">
    <source>
        <dbReference type="SAM" id="MobiDB-lite"/>
    </source>
</evidence>
<dbReference type="AlphaFoldDB" id="D3B506"/>
<dbReference type="EMBL" id="ADBJ01000010">
    <property type="protein sequence ID" value="EFA84404.1"/>
    <property type="molecule type" value="Genomic_DNA"/>
</dbReference>
<evidence type="ECO:0000313" key="3">
    <source>
        <dbReference type="Proteomes" id="UP000001396"/>
    </source>
</evidence>